<reference evidence="1 2" key="1">
    <citation type="submission" date="2019-04" db="EMBL/GenBank/DDBJ databases">
        <title>An improved genome assembly and genetic linkage map for asparagus bean, Vigna unguiculata ssp. sesquipedialis.</title>
        <authorList>
            <person name="Xia Q."/>
            <person name="Zhang R."/>
            <person name="Dong Y."/>
        </authorList>
    </citation>
    <scope>NUCLEOTIDE SEQUENCE [LARGE SCALE GENOMIC DNA]</scope>
    <source>
        <tissue evidence="1">Leaf</tissue>
    </source>
</reference>
<keyword evidence="2" id="KW-1185">Reference proteome</keyword>
<dbReference type="EMBL" id="CP039355">
    <property type="protein sequence ID" value="QCE14906.1"/>
    <property type="molecule type" value="Genomic_DNA"/>
</dbReference>
<sequence>MLAWLQVVVDVIVGGWELQHGWLCGCIICLREDTLKTPAPLLSREVMSPVLITSVTVVDWRLGIAATIMENQRRSYANDESTRGIAAFASEEEGVRMEDVGRREY</sequence>
<dbReference type="AlphaFoldDB" id="A0A4D6NMP0"/>
<name>A0A4D6NMP0_VIGUN</name>
<proteinExistence type="predicted"/>
<evidence type="ECO:0000313" key="1">
    <source>
        <dbReference type="EMBL" id="QCE14906.1"/>
    </source>
</evidence>
<evidence type="ECO:0000313" key="2">
    <source>
        <dbReference type="Proteomes" id="UP000501690"/>
    </source>
</evidence>
<accession>A0A4D6NMP0</accession>
<gene>
    <name evidence="1" type="ORF">DEO72_LG11g1912</name>
</gene>
<protein>
    <submittedName>
        <fullName evidence="1">Uncharacterized protein</fullName>
    </submittedName>
</protein>
<organism evidence="1 2">
    <name type="scientific">Vigna unguiculata</name>
    <name type="common">Cowpea</name>
    <dbReference type="NCBI Taxonomy" id="3917"/>
    <lineage>
        <taxon>Eukaryota</taxon>
        <taxon>Viridiplantae</taxon>
        <taxon>Streptophyta</taxon>
        <taxon>Embryophyta</taxon>
        <taxon>Tracheophyta</taxon>
        <taxon>Spermatophyta</taxon>
        <taxon>Magnoliopsida</taxon>
        <taxon>eudicotyledons</taxon>
        <taxon>Gunneridae</taxon>
        <taxon>Pentapetalae</taxon>
        <taxon>rosids</taxon>
        <taxon>fabids</taxon>
        <taxon>Fabales</taxon>
        <taxon>Fabaceae</taxon>
        <taxon>Papilionoideae</taxon>
        <taxon>50 kb inversion clade</taxon>
        <taxon>NPAAA clade</taxon>
        <taxon>indigoferoid/millettioid clade</taxon>
        <taxon>Phaseoleae</taxon>
        <taxon>Vigna</taxon>
    </lineage>
</organism>
<dbReference type="Proteomes" id="UP000501690">
    <property type="component" value="Linkage Group LG11"/>
</dbReference>